<keyword evidence="1 3" id="KW-0929">Antimicrobial</keyword>
<dbReference type="Gene3D" id="1.10.530.40">
    <property type="match status" value="1"/>
</dbReference>
<dbReference type="InterPro" id="IPR023346">
    <property type="entry name" value="Lysozyme-like_dom_sf"/>
</dbReference>
<dbReference type="InterPro" id="IPR023347">
    <property type="entry name" value="Lysozyme_dom_sf"/>
</dbReference>
<dbReference type="EMBL" id="JBHSAJ010000037">
    <property type="protein sequence ID" value="MFC3935602.1"/>
    <property type="molecule type" value="Genomic_DNA"/>
</dbReference>
<keyword evidence="5" id="KW-1185">Reference proteome</keyword>
<dbReference type="GO" id="GO:0016787">
    <property type="term" value="F:hydrolase activity"/>
    <property type="evidence" value="ECO:0007669"/>
    <property type="project" value="UniProtKB-KW"/>
</dbReference>
<evidence type="ECO:0000313" key="5">
    <source>
        <dbReference type="Proteomes" id="UP001595693"/>
    </source>
</evidence>
<dbReference type="RefSeq" id="WP_252635514.1">
    <property type="nucleotide sequence ID" value="NZ_JAMXAX010000009.1"/>
</dbReference>
<protein>
    <recommendedName>
        <fullName evidence="3">Lysozyme</fullName>
        <ecNumber evidence="3">3.2.1.17</ecNumber>
    </recommendedName>
</protein>
<keyword evidence="2 3" id="KW-0081">Bacteriolytic enzyme</keyword>
<evidence type="ECO:0000256" key="3">
    <source>
        <dbReference type="RuleBase" id="RU003788"/>
    </source>
</evidence>
<dbReference type="SUPFAM" id="SSF53955">
    <property type="entry name" value="Lysozyme-like"/>
    <property type="match status" value="1"/>
</dbReference>
<dbReference type="InterPro" id="IPR002196">
    <property type="entry name" value="Glyco_hydro_24"/>
</dbReference>
<dbReference type="PANTHER" id="PTHR38107:SF3">
    <property type="entry name" value="LYSOZYME RRRD-RELATED"/>
    <property type="match status" value="1"/>
</dbReference>
<dbReference type="PANTHER" id="PTHR38107">
    <property type="match status" value="1"/>
</dbReference>
<keyword evidence="3" id="KW-0326">Glycosidase</keyword>
<comment type="similarity">
    <text evidence="3">Belongs to the glycosyl hydrolase 24 family.</text>
</comment>
<comment type="caution">
    <text evidence="4">The sequence shown here is derived from an EMBL/GenBank/DDBJ whole genome shotgun (WGS) entry which is preliminary data.</text>
</comment>
<evidence type="ECO:0000256" key="1">
    <source>
        <dbReference type="ARBA" id="ARBA00022529"/>
    </source>
</evidence>
<proteinExistence type="inferred from homology"/>
<organism evidence="4 5">
    <name type="scientific">Acidovorax facilis</name>
    <dbReference type="NCBI Taxonomy" id="12917"/>
    <lineage>
        <taxon>Bacteria</taxon>
        <taxon>Pseudomonadati</taxon>
        <taxon>Pseudomonadota</taxon>
        <taxon>Betaproteobacteria</taxon>
        <taxon>Burkholderiales</taxon>
        <taxon>Comamonadaceae</taxon>
        <taxon>Acidovorax</taxon>
    </lineage>
</organism>
<evidence type="ECO:0000256" key="2">
    <source>
        <dbReference type="ARBA" id="ARBA00022638"/>
    </source>
</evidence>
<dbReference type="InterPro" id="IPR051018">
    <property type="entry name" value="Bacteriophage_GH24"/>
</dbReference>
<sequence>MSRVPAQLRTSIAALVLLIGAGGGAYYVDEAATREANTNAYIQAVAADPEVSDAIRIAMVMASFYESSNRHIGTPYVDKLGKGRPLTVCNGLTGREVVAGRYYSPAECYRLEKRRYVGYEVEAARLLTHWKTYDPFQQATFLDFLHNKGEGNFFDSTMRRKANAGDWLGACRENTRWNRGTVQGVSTVLPGLQLRGDSNDEICRTWRLGAPA</sequence>
<evidence type="ECO:0000313" key="4">
    <source>
        <dbReference type="EMBL" id="MFC3935602.1"/>
    </source>
</evidence>
<accession>A0ABV8DBK4</accession>
<comment type="catalytic activity">
    <reaction evidence="3">
        <text>Hydrolysis of (1-&gt;4)-beta-linkages between N-acetylmuramic acid and N-acetyl-D-glucosamine residues in a peptidoglycan and between N-acetyl-D-glucosamine residues in chitodextrins.</text>
        <dbReference type="EC" id="3.2.1.17"/>
    </reaction>
</comment>
<dbReference type="Proteomes" id="UP001595693">
    <property type="component" value="Unassembled WGS sequence"/>
</dbReference>
<gene>
    <name evidence="4" type="ORF">ACFOW3_13345</name>
</gene>
<dbReference type="EC" id="3.2.1.17" evidence="3"/>
<name>A0ABV8DBK4_9BURK</name>
<keyword evidence="3 4" id="KW-0378">Hydrolase</keyword>
<reference evidence="5" key="1">
    <citation type="journal article" date="2019" name="Int. J. Syst. Evol. Microbiol.">
        <title>The Global Catalogue of Microorganisms (GCM) 10K type strain sequencing project: providing services to taxonomists for standard genome sequencing and annotation.</title>
        <authorList>
            <consortium name="The Broad Institute Genomics Platform"/>
            <consortium name="The Broad Institute Genome Sequencing Center for Infectious Disease"/>
            <person name="Wu L."/>
            <person name="Ma J."/>
        </authorList>
    </citation>
    <scope>NUCLEOTIDE SEQUENCE [LARGE SCALE GENOMIC DNA]</scope>
    <source>
        <strain evidence="5">CCUG 2113</strain>
    </source>
</reference>
<dbReference type="Pfam" id="PF00959">
    <property type="entry name" value="Phage_lysozyme"/>
    <property type="match status" value="1"/>
</dbReference>